<evidence type="ECO:0000313" key="14">
    <source>
        <dbReference type="EMBL" id="MPC15309.1"/>
    </source>
</evidence>
<comment type="subcellular location">
    <subcellularLocation>
        <location evidence="1">Cell membrane</location>
        <topology evidence="1">Multi-pass membrane protein</topology>
    </subcellularLocation>
</comment>
<evidence type="ECO:0000256" key="1">
    <source>
        <dbReference type="ARBA" id="ARBA00004651"/>
    </source>
</evidence>
<dbReference type="AlphaFoldDB" id="A0A5B7D0V4"/>
<dbReference type="SUPFAM" id="SSF53850">
    <property type="entry name" value="Periplasmic binding protein-like II"/>
    <property type="match status" value="1"/>
</dbReference>
<evidence type="ECO:0000256" key="9">
    <source>
        <dbReference type="ARBA" id="ARBA00023180"/>
    </source>
</evidence>
<accession>A0A5B7D0V4</accession>
<evidence type="ECO:0000256" key="7">
    <source>
        <dbReference type="ARBA" id="ARBA00023136"/>
    </source>
</evidence>
<feature type="transmembrane region" description="Helical" evidence="12">
    <location>
        <begin position="165"/>
        <end position="186"/>
    </location>
</feature>
<feature type="domain" description="Ionotropic glutamate receptor L-glutamate and glycine-binding" evidence="13">
    <location>
        <begin position="42"/>
        <end position="110"/>
    </location>
</feature>
<evidence type="ECO:0000256" key="6">
    <source>
        <dbReference type="ARBA" id="ARBA00023065"/>
    </source>
</evidence>
<evidence type="ECO:0000256" key="3">
    <source>
        <dbReference type="ARBA" id="ARBA00022475"/>
    </source>
</evidence>
<evidence type="ECO:0000256" key="11">
    <source>
        <dbReference type="ARBA" id="ARBA00023303"/>
    </source>
</evidence>
<dbReference type="InterPro" id="IPR019594">
    <property type="entry name" value="Glu/Gly-bd"/>
</dbReference>
<dbReference type="InterPro" id="IPR052192">
    <property type="entry name" value="Insect_Ionotropic_Sensory_Rcpt"/>
</dbReference>
<dbReference type="Proteomes" id="UP000324222">
    <property type="component" value="Unassembled WGS sequence"/>
</dbReference>
<keyword evidence="5 12" id="KW-1133">Transmembrane helix</keyword>
<dbReference type="GO" id="GO:0015276">
    <property type="term" value="F:ligand-gated monoatomic ion channel activity"/>
    <property type="evidence" value="ECO:0007669"/>
    <property type="project" value="InterPro"/>
</dbReference>
<dbReference type="PANTHER" id="PTHR42643:SF24">
    <property type="entry name" value="IONOTROPIC RECEPTOR 60A"/>
    <property type="match status" value="1"/>
</dbReference>
<keyword evidence="15" id="KW-1185">Reference proteome</keyword>
<keyword evidence="11" id="KW-0407">Ion channel</keyword>
<feature type="transmembrane region" description="Helical" evidence="12">
    <location>
        <begin position="223"/>
        <end position="240"/>
    </location>
</feature>
<name>A0A5B7D0V4_PORTR</name>
<sequence length="403" mass="44631">MVHPLWEVLKDPRVLRDMVQNPETFRFPNGASLVVAAAAWPPHVLFEPPPDGKAERRSCTSVIKGPMANMINILAETLNFTYMLVQPLDKAWGSRLPNGSWTGMVGMVSRQEADLALGPFGQTESRTQAVDFTPSFFFDHRCLMGSKSVPEIDAWSFLYVLAPTLWAGLVGACLVVWTATMLLSLAPQRDSHRWRSGQTLFRLVQIIMNQDIAWESLGWHERGVLGGWVVVVAVIGWAYGSHLTSLLAVQHTPTPIQSFQDALHQPGLNVIMRPDTILAEAIIGGTSKEVQDLRLLQAVGRLRQWGGSLFDEDLHDQLKEGNSVLVTTSLFADELIALDFKSTGICNFYKSNWFFIASSHCMIGQKGSTLMSAITPSSISVTLLYVLRCYMVQGILHHVNSLG</sequence>
<evidence type="ECO:0000256" key="12">
    <source>
        <dbReference type="SAM" id="Phobius"/>
    </source>
</evidence>
<protein>
    <submittedName>
        <fullName evidence="14">Putative glutamate receptor</fullName>
    </submittedName>
</protein>
<keyword evidence="7 12" id="KW-0472">Membrane</keyword>
<dbReference type="OrthoDB" id="6362006at2759"/>
<dbReference type="Gene3D" id="3.40.190.10">
    <property type="entry name" value="Periplasmic binding protein-like II"/>
    <property type="match status" value="1"/>
</dbReference>
<dbReference type="PANTHER" id="PTHR42643">
    <property type="entry name" value="IONOTROPIC RECEPTOR 20A-RELATED"/>
    <property type="match status" value="1"/>
</dbReference>
<dbReference type="EMBL" id="VSRR010000416">
    <property type="protein sequence ID" value="MPC15309.1"/>
    <property type="molecule type" value="Genomic_DNA"/>
</dbReference>
<evidence type="ECO:0000256" key="5">
    <source>
        <dbReference type="ARBA" id="ARBA00022989"/>
    </source>
</evidence>
<dbReference type="Pfam" id="PF10613">
    <property type="entry name" value="Lig_chan-Glu_bd"/>
    <property type="match status" value="1"/>
</dbReference>
<evidence type="ECO:0000256" key="4">
    <source>
        <dbReference type="ARBA" id="ARBA00022692"/>
    </source>
</evidence>
<dbReference type="GO" id="GO:0005886">
    <property type="term" value="C:plasma membrane"/>
    <property type="evidence" value="ECO:0007669"/>
    <property type="project" value="UniProtKB-SubCell"/>
</dbReference>
<evidence type="ECO:0000259" key="13">
    <source>
        <dbReference type="SMART" id="SM00918"/>
    </source>
</evidence>
<keyword evidence="8 14" id="KW-0675">Receptor</keyword>
<evidence type="ECO:0000256" key="8">
    <source>
        <dbReference type="ARBA" id="ARBA00023170"/>
    </source>
</evidence>
<keyword evidence="10" id="KW-1071">Ligand-gated ion channel</keyword>
<evidence type="ECO:0000313" key="15">
    <source>
        <dbReference type="Proteomes" id="UP000324222"/>
    </source>
</evidence>
<dbReference type="SMART" id="SM00918">
    <property type="entry name" value="Lig_chan-Glu_bd"/>
    <property type="match status" value="1"/>
</dbReference>
<dbReference type="Gene3D" id="1.10.287.70">
    <property type="match status" value="1"/>
</dbReference>
<evidence type="ECO:0000256" key="2">
    <source>
        <dbReference type="ARBA" id="ARBA00022448"/>
    </source>
</evidence>
<keyword evidence="6" id="KW-0406">Ion transport</keyword>
<gene>
    <name evidence="14" type="primary">KBP_8</name>
    <name evidence="14" type="ORF">E2C01_008096</name>
</gene>
<comment type="caution">
    <text evidence="14">The sequence shown here is derived from an EMBL/GenBank/DDBJ whole genome shotgun (WGS) entry which is preliminary data.</text>
</comment>
<reference evidence="14 15" key="1">
    <citation type="submission" date="2019-05" db="EMBL/GenBank/DDBJ databases">
        <title>Another draft genome of Portunus trituberculatus and its Hox gene families provides insights of decapod evolution.</title>
        <authorList>
            <person name="Jeong J.-H."/>
            <person name="Song I."/>
            <person name="Kim S."/>
            <person name="Choi T."/>
            <person name="Kim D."/>
            <person name="Ryu S."/>
            <person name="Kim W."/>
        </authorList>
    </citation>
    <scope>NUCLEOTIDE SEQUENCE [LARGE SCALE GENOMIC DNA]</scope>
    <source>
        <tissue evidence="14">Muscle</tissue>
    </source>
</reference>
<evidence type="ECO:0000256" key="10">
    <source>
        <dbReference type="ARBA" id="ARBA00023286"/>
    </source>
</evidence>
<keyword evidence="4 12" id="KW-0812">Transmembrane</keyword>
<keyword evidence="2" id="KW-0813">Transport</keyword>
<keyword evidence="3" id="KW-1003">Cell membrane</keyword>
<organism evidence="14 15">
    <name type="scientific">Portunus trituberculatus</name>
    <name type="common">Swimming crab</name>
    <name type="synonym">Neptunus trituberculatus</name>
    <dbReference type="NCBI Taxonomy" id="210409"/>
    <lineage>
        <taxon>Eukaryota</taxon>
        <taxon>Metazoa</taxon>
        <taxon>Ecdysozoa</taxon>
        <taxon>Arthropoda</taxon>
        <taxon>Crustacea</taxon>
        <taxon>Multicrustacea</taxon>
        <taxon>Malacostraca</taxon>
        <taxon>Eumalacostraca</taxon>
        <taxon>Eucarida</taxon>
        <taxon>Decapoda</taxon>
        <taxon>Pleocyemata</taxon>
        <taxon>Brachyura</taxon>
        <taxon>Eubrachyura</taxon>
        <taxon>Portunoidea</taxon>
        <taxon>Portunidae</taxon>
        <taxon>Portuninae</taxon>
        <taxon>Portunus</taxon>
    </lineage>
</organism>
<proteinExistence type="predicted"/>
<keyword evidence="9" id="KW-0325">Glycoprotein</keyword>